<evidence type="ECO:0000256" key="1">
    <source>
        <dbReference type="SAM" id="MobiDB-lite"/>
    </source>
</evidence>
<dbReference type="GeneID" id="87922226"/>
<gene>
    <name evidence="2" type="ORF">Triagg1_7571</name>
</gene>
<proteinExistence type="predicted"/>
<comment type="caution">
    <text evidence="2">The sequence shown here is derived from an EMBL/GenBank/DDBJ whole genome shotgun (WGS) entry which is preliminary data.</text>
</comment>
<dbReference type="EMBL" id="JAWRVG010000034">
    <property type="protein sequence ID" value="KAK4067391.1"/>
    <property type="molecule type" value="Genomic_DNA"/>
</dbReference>
<evidence type="ECO:0000313" key="2">
    <source>
        <dbReference type="EMBL" id="KAK4067391.1"/>
    </source>
</evidence>
<organism evidence="2 3">
    <name type="scientific">Trichoderma aggressivum f. europaeum</name>
    <dbReference type="NCBI Taxonomy" id="173218"/>
    <lineage>
        <taxon>Eukaryota</taxon>
        <taxon>Fungi</taxon>
        <taxon>Dikarya</taxon>
        <taxon>Ascomycota</taxon>
        <taxon>Pezizomycotina</taxon>
        <taxon>Sordariomycetes</taxon>
        <taxon>Hypocreomycetidae</taxon>
        <taxon>Hypocreales</taxon>
        <taxon>Hypocreaceae</taxon>
        <taxon>Trichoderma</taxon>
    </lineage>
</organism>
<keyword evidence="3" id="KW-1185">Reference proteome</keyword>
<dbReference type="Proteomes" id="UP001273209">
    <property type="component" value="Unassembled WGS sequence"/>
</dbReference>
<sequence length="214" mass="24276">MLEANVPEISMSSDKTKATVPPDSEKPILVDAAWPEEWRDDYENPEAHRAKVLADIERRSAYWQSLGVPCIRLSPDKTKIMPTQYVNPEAAKITGDRLDTAYITLKRKSRPGQHDESTCWVIEDGERYPRAPLDFYKNERDNRPVERDPLAPIDVVDESGNSVETLHMPFTREQLGNHAEPLSLDELLKQRDNQEQEAPAGDVPASPKTSDDKE</sequence>
<evidence type="ECO:0000313" key="3">
    <source>
        <dbReference type="Proteomes" id="UP001273209"/>
    </source>
</evidence>
<name>A0AAE1LWQ5_9HYPO</name>
<feature type="region of interest" description="Disordered" evidence="1">
    <location>
        <begin position="157"/>
        <end position="214"/>
    </location>
</feature>
<protein>
    <submittedName>
        <fullName evidence="2">Uncharacterized protein</fullName>
    </submittedName>
</protein>
<reference evidence="2" key="1">
    <citation type="submission" date="2023-11" db="EMBL/GenBank/DDBJ databases">
        <title>The genome sequences of three competitors of mushroom-forming fungi.</title>
        <authorList>
            <person name="Beijen E."/>
            <person name="Ohm R.A."/>
        </authorList>
    </citation>
    <scope>NUCLEOTIDE SEQUENCE</scope>
    <source>
        <strain evidence="2">CBS 100526</strain>
    </source>
</reference>
<accession>A0AAE1LWQ5</accession>
<dbReference type="AlphaFoldDB" id="A0AAE1LWQ5"/>
<feature type="region of interest" description="Disordered" evidence="1">
    <location>
        <begin position="1"/>
        <end position="27"/>
    </location>
</feature>
<dbReference type="RefSeq" id="XP_062753396.1">
    <property type="nucleotide sequence ID" value="XM_062902321.1"/>
</dbReference>